<reference evidence="3 4" key="1">
    <citation type="journal article" date="2019" name="Int. J. Syst. Evol. Microbiol.">
        <title>The Global Catalogue of Microorganisms (GCM) 10K type strain sequencing project: providing services to taxonomists for standard genome sequencing and annotation.</title>
        <authorList>
            <consortium name="The Broad Institute Genomics Platform"/>
            <consortium name="The Broad Institute Genome Sequencing Center for Infectious Disease"/>
            <person name="Wu L."/>
            <person name="Ma J."/>
        </authorList>
    </citation>
    <scope>NUCLEOTIDE SEQUENCE [LARGE SCALE GENOMIC DNA]</scope>
    <source>
        <strain evidence="3 4">JCM 13595</strain>
    </source>
</reference>
<dbReference type="Pfam" id="PF01546">
    <property type="entry name" value="Peptidase_M20"/>
    <property type="match status" value="1"/>
</dbReference>
<proteinExistence type="predicted"/>
<dbReference type="Proteomes" id="UP001501461">
    <property type="component" value="Unassembled WGS sequence"/>
</dbReference>
<dbReference type="Gene3D" id="3.40.630.10">
    <property type="entry name" value="Zn peptidases"/>
    <property type="match status" value="1"/>
</dbReference>
<protein>
    <submittedName>
        <fullName evidence="3">M20 family metallopeptidase</fullName>
    </submittedName>
</protein>
<dbReference type="RefSeq" id="WP_425579832.1">
    <property type="nucleotide sequence ID" value="NZ_BAAAMN010000003.1"/>
</dbReference>
<accession>A0ABN2U168</accession>
<evidence type="ECO:0000313" key="3">
    <source>
        <dbReference type="EMBL" id="GAA2025376.1"/>
    </source>
</evidence>
<dbReference type="SUPFAM" id="SSF55031">
    <property type="entry name" value="Bacterial exopeptidase dimerisation domain"/>
    <property type="match status" value="1"/>
</dbReference>
<feature type="compositionally biased region" description="Polar residues" evidence="1">
    <location>
        <begin position="1"/>
        <end position="14"/>
    </location>
</feature>
<dbReference type="PANTHER" id="PTHR11014:SF63">
    <property type="entry name" value="METALLOPEPTIDASE, PUTATIVE (AFU_ORTHOLOGUE AFUA_6G09600)-RELATED"/>
    <property type="match status" value="1"/>
</dbReference>
<dbReference type="PIRSF" id="PIRSF005962">
    <property type="entry name" value="Pept_M20D_amidohydro"/>
    <property type="match status" value="1"/>
</dbReference>
<feature type="domain" description="Peptidase M20 dimerisation" evidence="2">
    <location>
        <begin position="216"/>
        <end position="313"/>
    </location>
</feature>
<evidence type="ECO:0000256" key="1">
    <source>
        <dbReference type="SAM" id="MobiDB-lite"/>
    </source>
</evidence>
<comment type="caution">
    <text evidence="3">The sequence shown here is derived from an EMBL/GenBank/DDBJ whole genome shotgun (WGS) entry which is preliminary data.</text>
</comment>
<feature type="region of interest" description="Disordered" evidence="1">
    <location>
        <begin position="1"/>
        <end position="22"/>
    </location>
</feature>
<keyword evidence="4" id="KW-1185">Reference proteome</keyword>
<dbReference type="InterPro" id="IPR017439">
    <property type="entry name" value="Amidohydrolase"/>
</dbReference>
<dbReference type="Gene3D" id="3.30.70.360">
    <property type="match status" value="1"/>
</dbReference>
<dbReference type="SUPFAM" id="SSF53187">
    <property type="entry name" value="Zn-dependent exopeptidases"/>
    <property type="match status" value="1"/>
</dbReference>
<gene>
    <name evidence="3" type="ORF">GCM10009720_01390</name>
</gene>
<dbReference type="InterPro" id="IPR036264">
    <property type="entry name" value="Bact_exopeptidase_dim_dom"/>
</dbReference>
<sequence>MTDSPQNLAHSDQQPVRDDPGLPRIASAVRQVLDATVALRRDLHQHPELAFREHRTTEQIIATLQRYGLQANRLEGTTGAWVDVGSGPVVLGIRADIDALPVQESTGLAYASIHDGIAHACGHDIHTAVAVGAAVTLQRLLTGQADVSVDDFVLTGRVRIIFQPAEEVLPGGSLEVIRQGLLDDVPRIIGLHTDPSFDVGTIGTRIGAITSATDTLRVTLTGSGGHTSRPQHTQDVVFALSQIAAQVPAILSRRVDVRSGVQLTWGHIQAGHAPNAIPATGQLSGTFRSLDADAWESAGHLLDEIIGQVAAPYGVKVELEHVRGVPPVVNNEAETDLIEDATRFELGSRTIELAEQSMGGEDFAWMTQKIPGSMLRLGTRTPSGPSYDLHQGDYNPDERAIGVGIQIFTQAALRALTGAA</sequence>
<organism evidence="3 4">
    <name type="scientific">Yaniella flava</name>
    <dbReference type="NCBI Taxonomy" id="287930"/>
    <lineage>
        <taxon>Bacteria</taxon>
        <taxon>Bacillati</taxon>
        <taxon>Actinomycetota</taxon>
        <taxon>Actinomycetes</taxon>
        <taxon>Micrococcales</taxon>
        <taxon>Micrococcaceae</taxon>
        <taxon>Yaniella</taxon>
    </lineage>
</organism>
<evidence type="ECO:0000313" key="4">
    <source>
        <dbReference type="Proteomes" id="UP001501461"/>
    </source>
</evidence>
<evidence type="ECO:0000259" key="2">
    <source>
        <dbReference type="Pfam" id="PF07687"/>
    </source>
</evidence>
<dbReference type="Pfam" id="PF07687">
    <property type="entry name" value="M20_dimer"/>
    <property type="match status" value="1"/>
</dbReference>
<dbReference type="EMBL" id="BAAAMN010000003">
    <property type="protein sequence ID" value="GAA2025376.1"/>
    <property type="molecule type" value="Genomic_DNA"/>
</dbReference>
<dbReference type="PANTHER" id="PTHR11014">
    <property type="entry name" value="PEPTIDASE M20 FAMILY MEMBER"/>
    <property type="match status" value="1"/>
</dbReference>
<name>A0ABN2U168_9MICC</name>
<dbReference type="InterPro" id="IPR011650">
    <property type="entry name" value="Peptidase_M20_dimer"/>
</dbReference>
<dbReference type="InterPro" id="IPR002933">
    <property type="entry name" value="Peptidase_M20"/>
</dbReference>
<dbReference type="NCBIfam" id="TIGR01891">
    <property type="entry name" value="amidohydrolases"/>
    <property type="match status" value="1"/>
</dbReference>